<reference evidence="1" key="1">
    <citation type="submission" date="2021-01" db="EMBL/GenBank/DDBJ databases">
        <title>Whole genome shotgun sequence of Actinoplanes tereljensis NBRC 105297.</title>
        <authorList>
            <person name="Komaki H."/>
            <person name="Tamura T."/>
        </authorList>
    </citation>
    <scope>NUCLEOTIDE SEQUENCE</scope>
    <source>
        <strain evidence="1">NBRC 105297</strain>
    </source>
</reference>
<proteinExistence type="predicted"/>
<accession>A0A919NL61</accession>
<dbReference type="Proteomes" id="UP000623608">
    <property type="component" value="Unassembled WGS sequence"/>
</dbReference>
<keyword evidence="2" id="KW-1185">Reference proteome</keyword>
<dbReference type="EMBL" id="BOMY01000020">
    <property type="protein sequence ID" value="GIF20009.1"/>
    <property type="molecule type" value="Genomic_DNA"/>
</dbReference>
<name>A0A919NL61_9ACTN</name>
<sequence>MAKLAPFSCTNIEYRVDKAIEDAKVSYRIVDRKKDFNSVFKNARKQAVQAWLDAYRDPIDNKLDLEDLQRGHRKRFPPVTHDALLKLDPVDQWVYLLRTLREFNRFETMKITGLKMWKVDRVLVRAERRINGEDGPKE</sequence>
<evidence type="ECO:0000313" key="2">
    <source>
        <dbReference type="Proteomes" id="UP000623608"/>
    </source>
</evidence>
<gene>
    <name evidence="1" type="ORF">Ate02nite_27390</name>
</gene>
<protein>
    <submittedName>
        <fullName evidence="1">Uncharacterized protein</fullName>
    </submittedName>
</protein>
<comment type="caution">
    <text evidence="1">The sequence shown here is derived from an EMBL/GenBank/DDBJ whole genome shotgun (WGS) entry which is preliminary data.</text>
</comment>
<evidence type="ECO:0000313" key="1">
    <source>
        <dbReference type="EMBL" id="GIF20009.1"/>
    </source>
</evidence>
<organism evidence="1 2">
    <name type="scientific">Paractinoplanes tereljensis</name>
    <dbReference type="NCBI Taxonomy" id="571912"/>
    <lineage>
        <taxon>Bacteria</taxon>
        <taxon>Bacillati</taxon>
        <taxon>Actinomycetota</taxon>
        <taxon>Actinomycetes</taxon>
        <taxon>Micromonosporales</taxon>
        <taxon>Micromonosporaceae</taxon>
        <taxon>Paractinoplanes</taxon>
    </lineage>
</organism>
<dbReference type="AlphaFoldDB" id="A0A919NL61"/>